<keyword evidence="3" id="KW-1185">Reference proteome</keyword>
<keyword evidence="1" id="KW-0472">Membrane</keyword>
<comment type="caution">
    <text evidence="2">The sequence shown here is derived from an EMBL/GenBank/DDBJ whole genome shotgun (WGS) entry which is preliminary data.</text>
</comment>
<dbReference type="AlphaFoldDB" id="A0A1Y1JVN6"/>
<keyword evidence="1" id="KW-0812">Transmembrane</keyword>
<organism evidence="2 3">
    <name type="scientific">Plasmodium gonderi</name>
    <dbReference type="NCBI Taxonomy" id="77519"/>
    <lineage>
        <taxon>Eukaryota</taxon>
        <taxon>Sar</taxon>
        <taxon>Alveolata</taxon>
        <taxon>Apicomplexa</taxon>
        <taxon>Aconoidasida</taxon>
        <taxon>Haemosporida</taxon>
        <taxon>Plasmodiidae</taxon>
        <taxon>Plasmodium</taxon>
        <taxon>Plasmodium (Plasmodium)</taxon>
    </lineage>
</organism>
<dbReference type="RefSeq" id="XP_028546543.1">
    <property type="nucleotide sequence ID" value="XM_028690742.1"/>
</dbReference>
<feature type="transmembrane region" description="Helical" evidence="1">
    <location>
        <begin position="12"/>
        <end position="28"/>
    </location>
</feature>
<evidence type="ECO:0000313" key="3">
    <source>
        <dbReference type="Proteomes" id="UP000195521"/>
    </source>
</evidence>
<reference evidence="3" key="1">
    <citation type="submission" date="2017-04" db="EMBL/GenBank/DDBJ databases">
        <title>Plasmodium gonderi genome.</title>
        <authorList>
            <person name="Arisue N."/>
            <person name="Honma H."/>
            <person name="Kawai S."/>
            <person name="Tougan T."/>
            <person name="Tanabe K."/>
            <person name="Horii T."/>
        </authorList>
    </citation>
    <scope>NUCLEOTIDE SEQUENCE [LARGE SCALE GENOMIC DNA]</scope>
    <source>
        <strain evidence="3">ATCC 30045</strain>
    </source>
</reference>
<dbReference type="EMBL" id="BDQF01000040">
    <property type="protein sequence ID" value="GAW83954.1"/>
    <property type="molecule type" value="Genomic_DNA"/>
</dbReference>
<accession>A0A1Y1JVN6</accession>
<evidence type="ECO:0000256" key="1">
    <source>
        <dbReference type="SAM" id="Phobius"/>
    </source>
</evidence>
<dbReference type="Proteomes" id="UP000195521">
    <property type="component" value="Unassembled WGS sequence"/>
</dbReference>
<dbReference type="OrthoDB" id="384458at2759"/>
<protein>
    <submittedName>
        <fullName evidence="2">Variable surface protein</fullName>
    </submittedName>
</protein>
<dbReference type="GeneID" id="39744762"/>
<gene>
    <name evidence="2" type="ORF">PGO_000280</name>
</gene>
<keyword evidence="1" id="KW-1133">Transmembrane helix</keyword>
<name>A0A1Y1JVN6_PLAGO</name>
<feature type="transmembrane region" description="Helical" evidence="1">
    <location>
        <begin position="48"/>
        <end position="70"/>
    </location>
</feature>
<evidence type="ECO:0000313" key="2">
    <source>
        <dbReference type="EMBL" id="GAW83954.1"/>
    </source>
</evidence>
<proteinExistence type="predicted"/>
<sequence>MNKWISQEKTHYIIIFICVKLLKNLGIFCNNKQDCKNDDEYCNILNNWLYISIIKYNLNGIFFSYLFNLIEKGATKLEYKNKCPYYFYQKNYVEPLAIVMLNIFESNIGVIKDSLIDHNEVMKCTCQEFVDKVVTIYRHVNNKYCSSNMTDLIEREKKTCLYLKNFETTYDVYLKNHESIQNQKIYVPSLKHEGNLIFPQCIQNDGVQQPLGIVEEQLPDDEHEDLIEQQLDDALKLLPDSESFISSSSIKKVLPTSLATIACFTPIGNMIRSSNRVKATSNFYDGDDEKELLYPVHDSMDINSYIQRYDIAYANL</sequence>